<dbReference type="PRINTS" id="PR00081">
    <property type="entry name" value="GDHRDH"/>
</dbReference>
<sequence length="244" mass="26140">MRIEGSKAIVTGGSRGIGRAISLALAERGADVLINYLSDERSAEETVAAIRRMGREALAVKGDVSKRSDCLKIFERALSSFGSVDILVNNAGVLPRLYRIEEITEEEWNRIIGVNLTGVFFMCKAVAGHMIERRRGKIVNISSIAGKEGGTVGVAYAASKAGVIGLTRALARELAPFNITVNAVAPGPVDTSALSEEIKRRGAELSPQGRIAKPEEVAHAVIFLIENDHVNGEVININGGRYMD</sequence>
<dbReference type="RefSeq" id="WP_125742996.1">
    <property type="nucleotide sequence ID" value="NZ_RCOR01000050.1"/>
</dbReference>
<proteinExistence type="inferred from homology"/>
<comment type="similarity">
    <text evidence="1 3">Belongs to the short-chain dehydrogenases/reductases (SDR) family.</text>
</comment>
<dbReference type="InterPro" id="IPR020904">
    <property type="entry name" value="Sc_DH/Rdtase_CS"/>
</dbReference>
<dbReference type="Pfam" id="PF00106">
    <property type="entry name" value="adh_short"/>
    <property type="match status" value="1"/>
</dbReference>
<protein>
    <submittedName>
        <fullName evidence="4">3-oxoacyl-ACP reductase FabG</fullName>
    </submittedName>
</protein>
<dbReference type="Proteomes" id="UP000278149">
    <property type="component" value="Unassembled WGS sequence"/>
</dbReference>
<dbReference type="GO" id="GO:0006633">
    <property type="term" value="P:fatty acid biosynthetic process"/>
    <property type="evidence" value="ECO:0007669"/>
    <property type="project" value="TreeGrafter"/>
</dbReference>
<dbReference type="NCBIfam" id="NF009466">
    <property type="entry name" value="PRK12826.1-2"/>
    <property type="match status" value="1"/>
</dbReference>
<accession>A0A3R9PPN4</accession>
<comment type="caution">
    <text evidence="4">The sequence shown here is derived from an EMBL/GenBank/DDBJ whole genome shotgun (WGS) entry which is preliminary data.</text>
</comment>
<dbReference type="Gene3D" id="3.40.50.720">
    <property type="entry name" value="NAD(P)-binding Rossmann-like Domain"/>
    <property type="match status" value="1"/>
</dbReference>
<dbReference type="GO" id="GO:0016616">
    <property type="term" value="F:oxidoreductase activity, acting on the CH-OH group of donors, NAD or NADP as acceptor"/>
    <property type="evidence" value="ECO:0007669"/>
    <property type="project" value="TreeGrafter"/>
</dbReference>
<gene>
    <name evidence="4" type="ORF">D9Q81_09225</name>
</gene>
<evidence type="ECO:0000313" key="5">
    <source>
        <dbReference type="Proteomes" id="UP000278149"/>
    </source>
</evidence>
<evidence type="ECO:0000256" key="3">
    <source>
        <dbReference type="RuleBase" id="RU000363"/>
    </source>
</evidence>
<organism evidence="4 5">
    <name type="scientific">Candidatus Korarchaeum cryptofilum</name>
    <dbReference type="NCBI Taxonomy" id="498846"/>
    <lineage>
        <taxon>Archaea</taxon>
        <taxon>Thermoproteota</taxon>
        <taxon>Candidatus Korarchaeia</taxon>
        <taxon>Candidatus Korarchaeales</taxon>
        <taxon>Candidatus Korarchaeaceae</taxon>
        <taxon>Candidatus Korarchaeum</taxon>
    </lineage>
</organism>
<dbReference type="AlphaFoldDB" id="A0A3R9PPN4"/>
<evidence type="ECO:0000256" key="1">
    <source>
        <dbReference type="ARBA" id="ARBA00006484"/>
    </source>
</evidence>
<dbReference type="PRINTS" id="PR00080">
    <property type="entry name" value="SDRFAMILY"/>
</dbReference>
<reference evidence="4 5" key="1">
    <citation type="submission" date="2018-10" db="EMBL/GenBank/DDBJ databases">
        <title>Co-occurring genomic capacity for anaerobic methane metabolism and dissimilatory sulfite reduction discovered in the Korarchaeota.</title>
        <authorList>
            <person name="Mckay L.J."/>
            <person name="Dlakic M."/>
            <person name="Fields M.W."/>
            <person name="Delmont T.O."/>
            <person name="Eren A.M."/>
            <person name="Jay Z.J."/>
            <person name="Klingelsmith K.B."/>
            <person name="Rusch D.B."/>
            <person name="Inskeep W.P."/>
        </authorList>
    </citation>
    <scope>NUCLEOTIDE SEQUENCE [LARGE SCALE GENOMIC DNA]</scope>
    <source>
        <strain evidence="4 5">WS</strain>
    </source>
</reference>
<dbReference type="PANTHER" id="PTHR42760">
    <property type="entry name" value="SHORT-CHAIN DEHYDROGENASES/REDUCTASES FAMILY MEMBER"/>
    <property type="match status" value="1"/>
</dbReference>
<name>A0A3R9PPN4_9CREN</name>
<dbReference type="NCBIfam" id="NF005559">
    <property type="entry name" value="PRK07231.1"/>
    <property type="match status" value="1"/>
</dbReference>
<dbReference type="FunFam" id="3.40.50.720:FF:000173">
    <property type="entry name" value="3-oxoacyl-[acyl-carrier protein] reductase"/>
    <property type="match status" value="1"/>
</dbReference>
<evidence type="ECO:0000256" key="2">
    <source>
        <dbReference type="ARBA" id="ARBA00023002"/>
    </source>
</evidence>
<dbReference type="InterPro" id="IPR002347">
    <property type="entry name" value="SDR_fam"/>
</dbReference>
<dbReference type="PROSITE" id="PS00061">
    <property type="entry name" value="ADH_SHORT"/>
    <property type="match status" value="1"/>
</dbReference>
<dbReference type="SUPFAM" id="SSF51735">
    <property type="entry name" value="NAD(P)-binding Rossmann-fold domains"/>
    <property type="match status" value="1"/>
</dbReference>
<dbReference type="EMBL" id="RCOR01000050">
    <property type="protein sequence ID" value="RSN67050.1"/>
    <property type="molecule type" value="Genomic_DNA"/>
</dbReference>
<dbReference type="GO" id="GO:0048038">
    <property type="term" value="F:quinone binding"/>
    <property type="evidence" value="ECO:0007669"/>
    <property type="project" value="TreeGrafter"/>
</dbReference>
<evidence type="ECO:0000313" key="4">
    <source>
        <dbReference type="EMBL" id="RSN67050.1"/>
    </source>
</evidence>
<dbReference type="PANTHER" id="PTHR42760:SF133">
    <property type="entry name" value="3-OXOACYL-[ACYL-CARRIER-PROTEIN] REDUCTASE"/>
    <property type="match status" value="1"/>
</dbReference>
<dbReference type="InterPro" id="IPR036291">
    <property type="entry name" value="NAD(P)-bd_dom_sf"/>
</dbReference>
<keyword evidence="2" id="KW-0560">Oxidoreductase</keyword>